<keyword evidence="8" id="KW-0460">Magnesium</keyword>
<proteinExistence type="inferred from homology"/>
<evidence type="ECO:0000256" key="6">
    <source>
        <dbReference type="ARBA" id="ARBA00022763"/>
    </source>
</evidence>
<dbReference type="PROSITE" id="PS00893">
    <property type="entry name" value="NUDIX_BOX"/>
    <property type="match status" value="1"/>
</dbReference>
<dbReference type="Gene3D" id="3.90.79.10">
    <property type="entry name" value="Nucleoside Triphosphate Pyrophosphohydrolase"/>
    <property type="match status" value="1"/>
</dbReference>
<comment type="similarity">
    <text evidence="2">Belongs to the Nudix hydrolase family.</text>
</comment>
<protein>
    <recommendedName>
        <fullName evidence="11">8-oxo-dGTP diphosphatase</fullName>
        <ecNumber evidence="11">3.6.1.55</ecNumber>
    </recommendedName>
</protein>
<dbReference type="Proteomes" id="UP001348641">
    <property type="component" value="Unassembled WGS sequence"/>
</dbReference>
<sequence>MPPPYTSVVDVHVILYREGEIALLERQNTGYCDGMLTVPGGHLEEGEPADQAATREAGEEVGVLIDPGHLTLGAVVHHLQEAGHARMGLFFVATQWEGEPHNAEPDKAGKLVWADPRTLPSNTIAYPAAGVRAWLDGIRFVPHHW</sequence>
<evidence type="ECO:0000313" key="14">
    <source>
        <dbReference type="Proteomes" id="UP001348641"/>
    </source>
</evidence>
<evidence type="ECO:0000256" key="2">
    <source>
        <dbReference type="ARBA" id="ARBA00005582"/>
    </source>
</evidence>
<evidence type="ECO:0000256" key="10">
    <source>
        <dbReference type="ARBA" id="ARBA00035861"/>
    </source>
</evidence>
<evidence type="ECO:0000259" key="12">
    <source>
        <dbReference type="PROSITE" id="PS51462"/>
    </source>
</evidence>
<evidence type="ECO:0000256" key="4">
    <source>
        <dbReference type="ARBA" id="ARBA00022705"/>
    </source>
</evidence>
<organism evidence="13 14">
    <name type="scientific">Nocardiopsis tropica</name>
    <dbReference type="NCBI Taxonomy" id="109330"/>
    <lineage>
        <taxon>Bacteria</taxon>
        <taxon>Bacillati</taxon>
        <taxon>Actinomycetota</taxon>
        <taxon>Actinomycetes</taxon>
        <taxon>Streptosporangiales</taxon>
        <taxon>Nocardiopsidaceae</taxon>
        <taxon>Nocardiopsis</taxon>
    </lineage>
</organism>
<dbReference type="EMBL" id="JAUUCC010000027">
    <property type="protein sequence ID" value="MEE2051340.1"/>
    <property type="molecule type" value="Genomic_DNA"/>
</dbReference>
<evidence type="ECO:0000256" key="8">
    <source>
        <dbReference type="ARBA" id="ARBA00022842"/>
    </source>
</evidence>
<keyword evidence="3" id="KW-0515">Mutator protein</keyword>
<comment type="catalytic activity">
    <reaction evidence="10">
        <text>8-oxo-dGTP + H2O = 8-oxo-dGMP + diphosphate + H(+)</text>
        <dbReference type="Rhea" id="RHEA:31575"/>
        <dbReference type="ChEBI" id="CHEBI:15377"/>
        <dbReference type="ChEBI" id="CHEBI:15378"/>
        <dbReference type="ChEBI" id="CHEBI:33019"/>
        <dbReference type="ChEBI" id="CHEBI:63224"/>
        <dbReference type="ChEBI" id="CHEBI:77896"/>
        <dbReference type="EC" id="3.6.1.55"/>
    </reaction>
</comment>
<dbReference type="PANTHER" id="PTHR47707">
    <property type="entry name" value="8-OXO-DGTP DIPHOSPHATASE"/>
    <property type="match status" value="1"/>
</dbReference>
<feature type="domain" description="Nudix hydrolase" evidence="12">
    <location>
        <begin position="4"/>
        <end position="136"/>
    </location>
</feature>
<evidence type="ECO:0000313" key="13">
    <source>
        <dbReference type="EMBL" id="MEE2051340.1"/>
    </source>
</evidence>
<dbReference type="InterPro" id="IPR020084">
    <property type="entry name" value="NUDIX_hydrolase_CS"/>
</dbReference>
<comment type="caution">
    <text evidence="13">The sequence shown here is derived from an EMBL/GenBank/DDBJ whole genome shotgun (WGS) entry which is preliminary data.</text>
</comment>
<evidence type="ECO:0000256" key="3">
    <source>
        <dbReference type="ARBA" id="ARBA00022457"/>
    </source>
</evidence>
<keyword evidence="6" id="KW-0227">DNA damage</keyword>
<reference evidence="13 14" key="1">
    <citation type="submission" date="2023-07" db="EMBL/GenBank/DDBJ databases">
        <authorList>
            <person name="Girao M."/>
            <person name="Carvalho M.F."/>
        </authorList>
    </citation>
    <scope>NUCLEOTIDE SEQUENCE [LARGE SCALE GENOMIC DNA]</scope>
    <source>
        <strain evidence="13 14">66/93</strain>
    </source>
</reference>
<evidence type="ECO:0000256" key="5">
    <source>
        <dbReference type="ARBA" id="ARBA00022723"/>
    </source>
</evidence>
<keyword evidence="9" id="KW-0234">DNA repair</keyword>
<evidence type="ECO:0000256" key="7">
    <source>
        <dbReference type="ARBA" id="ARBA00022801"/>
    </source>
</evidence>
<keyword evidence="5" id="KW-0479">Metal-binding</keyword>
<evidence type="ECO:0000256" key="11">
    <source>
        <dbReference type="ARBA" id="ARBA00038905"/>
    </source>
</evidence>
<dbReference type="SUPFAM" id="SSF55811">
    <property type="entry name" value="Nudix"/>
    <property type="match status" value="1"/>
</dbReference>
<evidence type="ECO:0000256" key="9">
    <source>
        <dbReference type="ARBA" id="ARBA00023204"/>
    </source>
</evidence>
<accession>A0ABU7KPW7</accession>
<dbReference type="InterPro" id="IPR015797">
    <property type="entry name" value="NUDIX_hydrolase-like_dom_sf"/>
</dbReference>
<dbReference type="PANTHER" id="PTHR47707:SF1">
    <property type="entry name" value="NUDIX HYDROLASE FAMILY PROTEIN"/>
    <property type="match status" value="1"/>
</dbReference>
<dbReference type="PROSITE" id="PS51462">
    <property type="entry name" value="NUDIX"/>
    <property type="match status" value="1"/>
</dbReference>
<dbReference type="InterPro" id="IPR000086">
    <property type="entry name" value="NUDIX_hydrolase_dom"/>
</dbReference>
<keyword evidence="4" id="KW-0235">DNA replication</keyword>
<comment type="cofactor">
    <cofactor evidence="1">
        <name>Mg(2+)</name>
        <dbReference type="ChEBI" id="CHEBI:18420"/>
    </cofactor>
</comment>
<keyword evidence="7" id="KW-0378">Hydrolase</keyword>
<dbReference type="RefSeq" id="WP_330158480.1">
    <property type="nucleotide sequence ID" value="NZ_BAAAJA010000008.1"/>
</dbReference>
<dbReference type="InterPro" id="IPR047127">
    <property type="entry name" value="MutT-like"/>
</dbReference>
<dbReference type="Pfam" id="PF00293">
    <property type="entry name" value="NUDIX"/>
    <property type="match status" value="1"/>
</dbReference>
<gene>
    <name evidence="13" type="ORF">Q8A49_12640</name>
</gene>
<dbReference type="CDD" id="cd04683">
    <property type="entry name" value="NUDIX_Hydrolase"/>
    <property type="match status" value="1"/>
</dbReference>
<dbReference type="EC" id="3.6.1.55" evidence="11"/>
<name>A0ABU7KPW7_9ACTN</name>
<evidence type="ECO:0000256" key="1">
    <source>
        <dbReference type="ARBA" id="ARBA00001946"/>
    </source>
</evidence>